<gene>
    <name evidence="2" type="ORF">GCM10011360_10070</name>
</gene>
<dbReference type="Proteomes" id="UP000612855">
    <property type="component" value="Unassembled WGS sequence"/>
</dbReference>
<dbReference type="AlphaFoldDB" id="A0A917A2G0"/>
<feature type="signal peptide" evidence="1">
    <location>
        <begin position="1"/>
        <end position="22"/>
    </location>
</feature>
<keyword evidence="3" id="KW-1185">Reference proteome</keyword>
<reference evidence="3" key="1">
    <citation type="journal article" date="2019" name="Int. J. Syst. Evol. Microbiol.">
        <title>The Global Catalogue of Microorganisms (GCM) 10K type strain sequencing project: providing services to taxonomists for standard genome sequencing and annotation.</title>
        <authorList>
            <consortium name="The Broad Institute Genomics Platform"/>
            <consortium name="The Broad Institute Genome Sequencing Center for Infectious Disease"/>
            <person name="Wu L."/>
            <person name="Ma J."/>
        </authorList>
    </citation>
    <scope>NUCLEOTIDE SEQUENCE [LARGE SCALE GENOMIC DNA]</scope>
    <source>
        <strain evidence="3">CGMCC 1.12664</strain>
    </source>
</reference>
<name>A0A917A2G0_9RHOB</name>
<dbReference type="Pfam" id="PF02643">
    <property type="entry name" value="DUF192"/>
    <property type="match status" value="1"/>
</dbReference>
<evidence type="ECO:0008006" key="4">
    <source>
        <dbReference type="Google" id="ProtNLM"/>
    </source>
</evidence>
<evidence type="ECO:0000256" key="1">
    <source>
        <dbReference type="SAM" id="SignalP"/>
    </source>
</evidence>
<protein>
    <recommendedName>
        <fullName evidence="4">DUF192 domain-containing protein</fullName>
    </recommendedName>
</protein>
<dbReference type="PROSITE" id="PS51257">
    <property type="entry name" value="PROKAR_LIPOPROTEIN"/>
    <property type="match status" value="1"/>
</dbReference>
<dbReference type="EMBL" id="BMFJ01000001">
    <property type="protein sequence ID" value="GGE23479.1"/>
    <property type="molecule type" value="Genomic_DNA"/>
</dbReference>
<proteinExistence type="predicted"/>
<organism evidence="2 3">
    <name type="scientific">Primorskyibacter flagellatus</name>
    <dbReference type="NCBI Taxonomy" id="1387277"/>
    <lineage>
        <taxon>Bacteria</taxon>
        <taxon>Pseudomonadati</taxon>
        <taxon>Pseudomonadota</taxon>
        <taxon>Alphaproteobacteria</taxon>
        <taxon>Rhodobacterales</taxon>
        <taxon>Roseobacteraceae</taxon>
        <taxon>Primorskyibacter</taxon>
    </lineage>
</organism>
<evidence type="ECO:0000313" key="3">
    <source>
        <dbReference type="Proteomes" id="UP000612855"/>
    </source>
</evidence>
<dbReference type="InterPro" id="IPR003795">
    <property type="entry name" value="DUF192"/>
</dbReference>
<dbReference type="RefSeq" id="WP_188476572.1">
    <property type="nucleotide sequence ID" value="NZ_BMFJ01000001.1"/>
</dbReference>
<dbReference type="Gene3D" id="2.60.120.1140">
    <property type="entry name" value="Protein of unknown function DUF192"/>
    <property type="match status" value="1"/>
</dbReference>
<accession>A0A917A2G0</accession>
<keyword evidence="1" id="KW-0732">Signal</keyword>
<evidence type="ECO:0000313" key="2">
    <source>
        <dbReference type="EMBL" id="GGE23479.1"/>
    </source>
</evidence>
<dbReference type="PANTHER" id="PTHR37953">
    <property type="entry name" value="UPF0127 PROTEIN MJ1496"/>
    <property type="match status" value="1"/>
</dbReference>
<comment type="caution">
    <text evidence="2">The sequence shown here is derived from an EMBL/GenBank/DDBJ whole genome shotgun (WGS) entry which is preliminary data.</text>
</comment>
<feature type="chain" id="PRO_5037871374" description="DUF192 domain-containing protein" evidence="1">
    <location>
        <begin position="23"/>
        <end position="157"/>
    </location>
</feature>
<dbReference type="InterPro" id="IPR038695">
    <property type="entry name" value="Saro_0823-like_sf"/>
</dbReference>
<dbReference type="PANTHER" id="PTHR37953:SF1">
    <property type="entry name" value="UPF0127 PROTEIN MJ1496"/>
    <property type="match status" value="1"/>
</dbReference>
<sequence length="157" mass="16974">MRRVKCLALTFGLGLLAQTAAACDPAQVELRGDWGQARFRVEIADDAAERAQGLMYRDSMPKGAGMLFIYERPQVAVAFWMKNTLIPLDIIYLDETGTVRHIAHEAKPKDETPLPGGSGIQYVLEINGGLARSLGIAEGTELRHPGIGPDAAWPCGA</sequence>